<proteinExistence type="predicted"/>
<evidence type="ECO:0000313" key="1">
    <source>
        <dbReference type="EMBL" id="CAF0980929.1"/>
    </source>
</evidence>
<dbReference type="EMBL" id="CAJNOL010000403">
    <property type="protein sequence ID" value="CAF1048690.1"/>
    <property type="molecule type" value="Genomic_DNA"/>
</dbReference>
<protein>
    <recommendedName>
        <fullName evidence="4">F-box domain-containing protein</fullName>
    </recommendedName>
</protein>
<sequence>MEQMKRKNSVADGNKKKKVVGDAKSLSRNSTARFEDLSNEIIYEIFEFLDFFHVYEIFSNLNIRFQNLLIYSNFLLKIKHLSTSKSTFQRYHTQIIIPNQHRIKSLYLSNPFIIDGIFSSTRIELKLTRLETLILNKISSLYVENLLKYLLVLPYLSSLIINCEDEVQNKNNLYKQIFRLPALKYCKLSLDESNQPEQLPIATKGSSPIEHFILNSTHVLNDLNNLLSYIPHLNRLSIHSSYDSPITQIQLYSVSLIHLTHVSLNRLDIPFDQLEFMIQSLFNQVQVLHISNYCRSVYLDANRWQRLILSYMPHLRIFDIFISYTLNWAENIIDFITMINMFNSSFWFKRRWFFEYQVDKKRDQNFSFYSTNPYRRKQYILYEEKNKNINRNRQKMIMNFVQQIEIRNEKAMINCQNYFPNVTGLIILFNFGEQSKNLLSNSLNNIIPLNQLTKFILRSYHNDFYKIIELLQCMPNIHTFEIGHTSLKDSNLVSIQQSHTFRLVSQTNKIQNMIIECQCTLKEIQFLINLCPQLQQLTIDKSDKDFESFLRCLLSNINEKLNYLFLLCIASINQKETNILETLIKSEKLLHPHSPQIKYHSFNRKNLFMVLELIVNKVFFLF</sequence>
<name>A0A814KB19_9BILA</name>
<organism evidence="2 3">
    <name type="scientific">Rotaria sordida</name>
    <dbReference type="NCBI Taxonomy" id="392033"/>
    <lineage>
        <taxon>Eukaryota</taxon>
        <taxon>Metazoa</taxon>
        <taxon>Spiralia</taxon>
        <taxon>Gnathifera</taxon>
        <taxon>Rotifera</taxon>
        <taxon>Eurotatoria</taxon>
        <taxon>Bdelloidea</taxon>
        <taxon>Philodinida</taxon>
        <taxon>Philodinidae</taxon>
        <taxon>Rotaria</taxon>
    </lineage>
</organism>
<evidence type="ECO:0000313" key="3">
    <source>
        <dbReference type="Proteomes" id="UP000663870"/>
    </source>
</evidence>
<dbReference type="EMBL" id="CAJNOH010000278">
    <property type="protein sequence ID" value="CAF0980929.1"/>
    <property type="molecule type" value="Genomic_DNA"/>
</dbReference>
<accession>A0A814KB19</accession>
<keyword evidence="3" id="KW-1185">Reference proteome</keyword>
<dbReference type="AlphaFoldDB" id="A0A814KB19"/>
<reference evidence="2" key="1">
    <citation type="submission" date="2021-02" db="EMBL/GenBank/DDBJ databases">
        <authorList>
            <person name="Nowell W R."/>
        </authorList>
    </citation>
    <scope>NUCLEOTIDE SEQUENCE</scope>
</reference>
<gene>
    <name evidence="2" type="ORF">JXQ802_LOCUS16535</name>
    <name evidence="1" type="ORF">PYM288_LOCUS13611</name>
</gene>
<evidence type="ECO:0000313" key="2">
    <source>
        <dbReference type="EMBL" id="CAF1048690.1"/>
    </source>
</evidence>
<dbReference type="Proteomes" id="UP000663870">
    <property type="component" value="Unassembled WGS sequence"/>
</dbReference>
<evidence type="ECO:0008006" key="4">
    <source>
        <dbReference type="Google" id="ProtNLM"/>
    </source>
</evidence>
<comment type="caution">
    <text evidence="2">The sequence shown here is derived from an EMBL/GenBank/DDBJ whole genome shotgun (WGS) entry which is preliminary data.</text>
</comment>
<dbReference type="Proteomes" id="UP000663854">
    <property type="component" value="Unassembled WGS sequence"/>
</dbReference>